<evidence type="ECO:0008006" key="3">
    <source>
        <dbReference type="Google" id="ProtNLM"/>
    </source>
</evidence>
<dbReference type="OrthoDB" id="2595522at2759"/>
<proteinExistence type="predicted"/>
<name>A0A0J0XU94_9TREE</name>
<dbReference type="AlphaFoldDB" id="A0A0J0XU94"/>
<evidence type="ECO:0000313" key="2">
    <source>
        <dbReference type="Proteomes" id="UP000053611"/>
    </source>
</evidence>
<reference evidence="1 2" key="1">
    <citation type="submission" date="2015-03" db="EMBL/GenBank/DDBJ databases">
        <title>Genomics and transcriptomics of the oil-accumulating basidiomycete yeast T. oleaginosus allow insights into substrate utilization and the diverse evolutionary trajectories of mating systems in fungi.</title>
        <authorList>
            <consortium name="DOE Joint Genome Institute"/>
            <person name="Kourist R."/>
            <person name="Kracht O."/>
            <person name="Bracharz F."/>
            <person name="Lipzen A."/>
            <person name="Nolan M."/>
            <person name="Ohm R."/>
            <person name="Grigoriev I."/>
            <person name="Sun S."/>
            <person name="Heitman J."/>
            <person name="Bruck T."/>
            <person name="Nowrousian M."/>
        </authorList>
    </citation>
    <scope>NUCLEOTIDE SEQUENCE [LARGE SCALE GENOMIC DNA]</scope>
    <source>
        <strain evidence="1 2">IBC0246</strain>
    </source>
</reference>
<dbReference type="GeneID" id="28982913"/>
<gene>
    <name evidence="1" type="ORF">CC85DRAFT_283306</name>
</gene>
<protein>
    <recommendedName>
        <fullName evidence="3">F-box domain-containing protein</fullName>
    </recommendedName>
</protein>
<evidence type="ECO:0000313" key="1">
    <source>
        <dbReference type="EMBL" id="KLT44661.1"/>
    </source>
</evidence>
<organism evidence="1 2">
    <name type="scientific">Cutaneotrichosporon oleaginosum</name>
    <dbReference type="NCBI Taxonomy" id="879819"/>
    <lineage>
        <taxon>Eukaryota</taxon>
        <taxon>Fungi</taxon>
        <taxon>Dikarya</taxon>
        <taxon>Basidiomycota</taxon>
        <taxon>Agaricomycotina</taxon>
        <taxon>Tremellomycetes</taxon>
        <taxon>Trichosporonales</taxon>
        <taxon>Trichosporonaceae</taxon>
        <taxon>Cutaneotrichosporon</taxon>
    </lineage>
</organism>
<dbReference type="EMBL" id="KQ087185">
    <property type="protein sequence ID" value="KLT44661.1"/>
    <property type="molecule type" value="Genomic_DNA"/>
</dbReference>
<feature type="non-terminal residue" evidence="1">
    <location>
        <position position="317"/>
    </location>
</feature>
<accession>A0A0J0XU94</accession>
<dbReference type="Proteomes" id="UP000053611">
    <property type="component" value="Unassembled WGS sequence"/>
</dbReference>
<keyword evidence="2" id="KW-1185">Reference proteome</keyword>
<sequence length="317" mass="34649">MCLDAAAYPHILDAVLAYAPREVLITLRGVSHELRDRADAILCRHILFTSYSPNEIFGKTGRIPGLWPAGWKEEGEARVLSHARVADIVGPFGAPDARARQIASACALDAVRLRHHPAGPLSSVCPLPAPLLATFTTFAEVGSWDHPAVADVGPVPDGVETLVVNLRYDPGRSWMPQAHVPPLARPRSLRRVVLVFTEKTTHQEEEVWFRRASKPMGLLNSLVLGMTMALPRGVRYTLVDAETLRPEWLGCDGTGAAVHRAPGAIEAAVKASVAAGVMRWERWSDEQAAEAVQAIEFRTRAEYRAEIGEAAFELHTI</sequence>